<evidence type="ECO:0000259" key="6">
    <source>
        <dbReference type="PROSITE" id="PS51462"/>
    </source>
</evidence>
<keyword evidence="3 5" id="KW-0378">Hydrolase</keyword>
<dbReference type="InterPro" id="IPR020084">
    <property type="entry name" value="NUDIX_hydrolase_CS"/>
</dbReference>
<proteinExistence type="inferred from homology"/>
<sequence>MTPEHQPDPRPRRFRSAARVVVVSPGEREPEVLLMQDSDPGVPDVHWWVTPGGGIDPGEGPTEAALREVAEETGHAADPRDLLGPVGHRVARHGYSDRVLEQEEWFFVLAAPRFRVSTEGHTEREQRTMLGSQWWPLSALARTDEWVWPAELLELVAVADRPAEWPLELGLVDAESTVPVRPDAAPPAQDAATG</sequence>
<dbReference type="PROSITE" id="PS51462">
    <property type="entry name" value="NUDIX"/>
    <property type="match status" value="1"/>
</dbReference>
<dbReference type="Proteomes" id="UP000199086">
    <property type="component" value="Unassembled WGS sequence"/>
</dbReference>
<evidence type="ECO:0000256" key="4">
    <source>
        <dbReference type="ARBA" id="ARBA00022842"/>
    </source>
</evidence>
<name>A0A1G6GED0_9ACTN</name>
<dbReference type="Gene3D" id="3.90.79.10">
    <property type="entry name" value="Nucleoside Triphosphate Pyrophosphohydrolase"/>
    <property type="match status" value="1"/>
</dbReference>
<reference evidence="7 8" key="1">
    <citation type="submission" date="2016-06" db="EMBL/GenBank/DDBJ databases">
        <authorList>
            <person name="Olsen C.W."/>
            <person name="Carey S."/>
            <person name="Hinshaw L."/>
            <person name="Karasin A.I."/>
        </authorList>
    </citation>
    <scope>NUCLEOTIDE SEQUENCE [LARGE SCALE GENOMIC DNA]</scope>
    <source>
        <strain evidence="7 8">LZ-22</strain>
    </source>
</reference>
<comment type="cofactor">
    <cofactor evidence="1">
        <name>Mg(2+)</name>
        <dbReference type="ChEBI" id="CHEBI:18420"/>
    </cofactor>
</comment>
<gene>
    <name evidence="7" type="ORF">GA0111570_102102</name>
</gene>
<dbReference type="GO" id="GO:0016787">
    <property type="term" value="F:hydrolase activity"/>
    <property type="evidence" value="ECO:0007669"/>
    <property type="project" value="UniProtKB-KW"/>
</dbReference>
<dbReference type="PRINTS" id="PR00502">
    <property type="entry name" value="NUDIXFAMILY"/>
</dbReference>
<dbReference type="CDD" id="cd04685">
    <property type="entry name" value="NUDIX_Hydrolase"/>
    <property type="match status" value="1"/>
</dbReference>
<dbReference type="PANTHER" id="PTHR43046:SF12">
    <property type="entry name" value="GDP-MANNOSE MANNOSYL HYDROLASE"/>
    <property type="match status" value="1"/>
</dbReference>
<dbReference type="STRING" id="1577474.GA0111570_102102"/>
<feature type="domain" description="Nudix hydrolase" evidence="6">
    <location>
        <begin position="13"/>
        <end position="160"/>
    </location>
</feature>
<evidence type="ECO:0000256" key="1">
    <source>
        <dbReference type="ARBA" id="ARBA00001946"/>
    </source>
</evidence>
<evidence type="ECO:0000256" key="3">
    <source>
        <dbReference type="ARBA" id="ARBA00022801"/>
    </source>
</evidence>
<keyword evidence="4" id="KW-0460">Magnesium</keyword>
<dbReference type="EMBL" id="FMYF01000002">
    <property type="protein sequence ID" value="SDB80314.1"/>
    <property type="molecule type" value="Genomic_DNA"/>
</dbReference>
<dbReference type="PANTHER" id="PTHR43046">
    <property type="entry name" value="GDP-MANNOSE MANNOSYL HYDROLASE"/>
    <property type="match status" value="1"/>
</dbReference>
<dbReference type="PROSITE" id="PS00893">
    <property type="entry name" value="NUDIX_BOX"/>
    <property type="match status" value="1"/>
</dbReference>
<organism evidence="7 8">
    <name type="scientific">Raineyella antarctica</name>
    <dbReference type="NCBI Taxonomy" id="1577474"/>
    <lineage>
        <taxon>Bacteria</taxon>
        <taxon>Bacillati</taxon>
        <taxon>Actinomycetota</taxon>
        <taxon>Actinomycetes</taxon>
        <taxon>Propionibacteriales</taxon>
        <taxon>Propionibacteriaceae</taxon>
        <taxon>Raineyella</taxon>
    </lineage>
</organism>
<comment type="similarity">
    <text evidence="2 5">Belongs to the Nudix hydrolase family.</text>
</comment>
<evidence type="ECO:0000313" key="7">
    <source>
        <dbReference type="EMBL" id="SDB80314.1"/>
    </source>
</evidence>
<dbReference type="AlphaFoldDB" id="A0A1G6GED0"/>
<evidence type="ECO:0000256" key="5">
    <source>
        <dbReference type="RuleBase" id="RU003476"/>
    </source>
</evidence>
<dbReference type="InterPro" id="IPR015797">
    <property type="entry name" value="NUDIX_hydrolase-like_dom_sf"/>
</dbReference>
<dbReference type="Pfam" id="PF00293">
    <property type="entry name" value="NUDIX"/>
    <property type="match status" value="1"/>
</dbReference>
<evidence type="ECO:0000313" key="8">
    <source>
        <dbReference type="Proteomes" id="UP000199086"/>
    </source>
</evidence>
<dbReference type="RefSeq" id="WP_092606222.1">
    <property type="nucleotide sequence ID" value="NZ_FMYF01000002.1"/>
</dbReference>
<keyword evidence="8" id="KW-1185">Reference proteome</keyword>
<dbReference type="OrthoDB" id="9804442at2"/>
<dbReference type="SUPFAM" id="SSF55811">
    <property type="entry name" value="Nudix"/>
    <property type="match status" value="1"/>
</dbReference>
<evidence type="ECO:0000256" key="2">
    <source>
        <dbReference type="ARBA" id="ARBA00005582"/>
    </source>
</evidence>
<accession>A0A1G6GED0</accession>
<dbReference type="InterPro" id="IPR020476">
    <property type="entry name" value="Nudix_hydrolase"/>
</dbReference>
<dbReference type="InterPro" id="IPR000086">
    <property type="entry name" value="NUDIX_hydrolase_dom"/>
</dbReference>
<protein>
    <submittedName>
        <fullName evidence="7">NUDIX domain-containing protein</fullName>
    </submittedName>
</protein>